<dbReference type="Proteomes" id="UP000469427">
    <property type="component" value="Unassembled WGS sequence"/>
</dbReference>
<name>A0A6I1A4C6_PHOVU</name>
<organism evidence="1 2">
    <name type="scientific">Phocaeicola vulgatus</name>
    <name type="common">Bacteroides vulgatus</name>
    <dbReference type="NCBI Taxonomy" id="821"/>
    <lineage>
        <taxon>Bacteria</taxon>
        <taxon>Pseudomonadati</taxon>
        <taxon>Bacteroidota</taxon>
        <taxon>Bacteroidia</taxon>
        <taxon>Bacteroidales</taxon>
        <taxon>Bacteroidaceae</taxon>
        <taxon>Phocaeicola</taxon>
    </lineage>
</organism>
<dbReference type="AlphaFoldDB" id="A0A6I1A4C6"/>
<proteinExistence type="predicted"/>
<dbReference type="RefSeq" id="WP_270213491.1">
    <property type="nucleotide sequence ID" value="NZ_JAQDMD010000007.1"/>
</dbReference>
<accession>A0A6I1A4C6</accession>
<evidence type="ECO:0000313" key="1">
    <source>
        <dbReference type="EMBL" id="KAB6525420.1"/>
    </source>
</evidence>
<evidence type="ECO:0000313" key="2">
    <source>
        <dbReference type="Proteomes" id="UP000469427"/>
    </source>
</evidence>
<gene>
    <name evidence="1" type="ORF">GAY98_13690</name>
</gene>
<sequence length="286" mass="33484">MIETRKTEIRYVTSDPKKMLNMYLAKRVLKTWEESFIDEDTGETVTIERNEILFDRGTLIDQDTLAKIRFSMEADGIKEVEVSNQNRLAFENENSVLYPYIAQAQIGDKKHKFLLYATGLENTCSILKDYIELNYMFGFTLTMVKEFDSCVILTDNLKERKVDDATLEELKDTFLLNDSVTEEDEEEGDSKPNEKKFYQIETKITFTDGENEDERVQTFVVNTFNVDRAMMLITHYLKNKEEECEIQAKEKGHEFRKREIHTAIESAKPIPVGRFIPKEFSMAYME</sequence>
<comment type="caution">
    <text evidence="1">The sequence shown here is derived from an EMBL/GenBank/DDBJ whole genome shotgun (WGS) entry which is preliminary data.</text>
</comment>
<reference evidence="1 2" key="1">
    <citation type="journal article" date="2019" name="Nat. Med.">
        <title>A library of human gut bacterial isolates paired with longitudinal multiomics data enables mechanistic microbiome research.</title>
        <authorList>
            <person name="Poyet M."/>
            <person name="Groussin M."/>
            <person name="Gibbons S.M."/>
            <person name="Avila-Pacheco J."/>
            <person name="Jiang X."/>
            <person name="Kearney S.M."/>
            <person name="Perrotta A.R."/>
            <person name="Berdy B."/>
            <person name="Zhao S."/>
            <person name="Lieberman T.D."/>
            <person name="Swanson P.K."/>
            <person name="Smith M."/>
            <person name="Roesemann S."/>
            <person name="Alexander J.E."/>
            <person name="Rich S.A."/>
            <person name="Livny J."/>
            <person name="Vlamakis H."/>
            <person name="Clish C."/>
            <person name="Bullock K."/>
            <person name="Deik A."/>
            <person name="Scott J."/>
            <person name="Pierce K.A."/>
            <person name="Xavier R.J."/>
            <person name="Alm E.J."/>
        </authorList>
    </citation>
    <scope>NUCLEOTIDE SEQUENCE [LARGE SCALE GENOMIC DNA]</scope>
    <source>
        <strain evidence="1 2">BIOML-A122</strain>
    </source>
</reference>
<dbReference type="EMBL" id="WDBI01000021">
    <property type="protein sequence ID" value="KAB6525420.1"/>
    <property type="molecule type" value="Genomic_DNA"/>
</dbReference>
<protein>
    <submittedName>
        <fullName evidence="1">RNA polymerase subunit sigma</fullName>
    </submittedName>
</protein>